<keyword evidence="2" id="KW-1185">Reference proteome</keyword>
<sequence>MDDVYKAAVENLTEEQKNEFKAAFDIFIQDAEDGCISTKELGKVMRMLGQNPTPEELQEMIDEVDEDGSGTVDFDEFLVMMVRCMKEESKGKSEEELAELFRMFDKNGDGYIDLEELKSMLANTGEVITEDDIEELMKDGDKNNDGKIDYDAGAPVRAVTDQESAMDYQQQVEEIVSTAKFGDLIEFSYPIGYAHWGVYDGDGHVIHFAVADEGELMGNVRSYLQTIFPVCGDLLLGETKIRRVPVGEVNVPKGAHVLISNNRHAFTPSSPEDMRLRRDSLLDHKFQYHLFNLNCEHFATFVRYGKAVCNQIPARPKNVECEEATAVFQDTVSSKETDEDHGERTLFFT</sequence>
<protein>
    <submittedName>
        <fullName evidence="1">Uncharacterized protein</fullName>
    </submittedName>
</protein>
<comment type="caution">
    <text evidence="1">The sequence shown here is derived from an EMBL/GenBank/DDBJ whole genome shotgun (WGS) entry which is preliminary data.</text>
</comment>
<evidence type="ECO:0000313" key="2">
    <source>
        <dbReference type="Proteomes" id="UP000793456"/>
    </source>
</evidence>
<name>A0ACD3RA76_LARCR</name>
<dbReference type="EMBL" id="CM011681">
    <property type="protein sequence ID" value="TMS16248.1"/>
    <property type="molecule type" value="Genomic_DNA"/>
</dbReference>
<reference evidence="1" key="1">
    <citation type="submission" date="2018-11" db="EMBL/GenBank/DDBJ databases">
        <title>The sequence and de novo assembly of Larimichthys crocea genome using PacBio and Hi-C technologies.</title>
        <authorList>
            <person name="Xu P."/>
            <person name="Chen B."/>
            <person name="Zhou Z."/>
            <person name="Ke Q."/>
            <person name="Wu Y."/>
            <person name="Bai H."/>
            <person name="Pu F."/>
        </authorList>
    </citation>
    <scope>NUCLEOTIDE SEQUENCE</scope>
    <source>
        <tissue evidence="1">Muscle</tissue>
    </source>
</reference>
<organism evidence="1 2">
    <name type="scientific">Larimichthys crocea</name>
    <name type="common">Large yellow croaker</name>
    <name type="synonym">Pseudosciaena crocea</name>
    <dbReference type="NCBI Taxonomy" id="215358"/>
    <lineage>
        <taxon>Eukaryota</taxon>
        <taxon>Metazoa</taxon>
        <taxon>Chordata</taxon>
        <taxon>Craniata</taxon>
        <taxon>Vertebrata</taxon>
        <taxon>Euteleostomi</taxon>
        <taxon>Actinopterygii</taxon>
        <taxon>Neopterygii</taxon>
        <taxon>Teleostei</taxon>
        <taxon>Neoteleostei</taxon>
        <taxon>Acanthomorphata</taxon>
        <taxon>Eupercaria</taxon>
        <taxon>Sciaenidae</taxon>
        <taxon>Larimichthys</taxon>
    </lineage>
</organism>
<evidence type="ECO:0000313" key="1">
    <source>
        <dbReference type="EMBL" id="TMS16248.1"/>
    </source>
</evidence>
<proteinExistence type="predicted"/>
<accession>A0ACD3RA76</accession>
<gene>
    <name evidence="1" type="ORF">E3U43_013541</name>
</gene>
<dbReference type="Proteomes" id="UP000793456">
    <property type="component" value="Chromosome VIII"/>
</dbReference>